<feature type="signal peptide" evidence="3">
    <location>
        <begin position="1"/>
        <end position="39"/>
    </location>
</feature>
<organism evidence="4 5">
    <name type="scientific">Meloidogyne incognita</name>
    <name type="common">Southern root-knot nematode worm</name>
    <name type="synonym">Oxyuris incognita</name>
    <dbReference type="NCBI Taxonomy" id="6306"/>
    <lineage>
        <taxon>Eukaryota</taxon>
        <taxon>Metazoa</taxon>
        <taxon>Ecdysozoa</taxon>
        <taxon>Nematoda</taxon>
        <taxon>Chromadorea</taxon>
        <taxon>Rhabditida</taxon>
        <taxon>Tylenchina</taxon>
        <taxon>Tylenchomorpha</taxon>
        <taxon>Tylenchoidea</taxon>
        <taxon>Meloidogynidae</taxon>
        <taxon>Meloidogyninae</taxon>
        <taxon>Meloidogyne</taxon>
        <taxon>Meloidogyne incognita group</taxon>
    </lineage>
</organism>
<reference evidence="5" key="1">
    <citation type="submission" date="2022-11" db="UniProtKB">
        <authorList>
            <consortium name="WormBaseParasite"/>
        </authorList>
    </citation>
    <scope>IDENTIFICATION</scope>
</reference>
<feature type="transmembrane region" description="Helical" evidence="2">
    <location>
        <begin position="418"/>
        <end position="441"/>
    </location>
</feature>
<keyword evidence="2" id="KW-1133">Transmembrane helix</keyword>
<keyword evidence="2" id="KW-0472">Membrane</keyword>
<keyword evidence="4" id="KW-1185">Reference proteome</keyword>
<accession>A0A914MGA0</accession>
<evidence type="ECO:0000256" key="3">
    <source>
        <dbReference type="SAM" id="SignalP"/>
    </source>
</evidence>
<feature type="chain" id="PRO_5037364274" evidence="3">
    <location>
        <begin position="40"/>
        <end position="634"/>
    </location>
</feature>
<proteinExistence type="predicted"/>
<keyword evidence="3" id="KW-0732">Signal</keyword>
<dbReference type="AlphaFoldDB" id="A0A914MGA0"/>
<dbReference type="Proteomes" id="UP000887563">
    <property type="component" value="Unplaced"/>
</dbReference>
<feature type="compositionally biased region" description="Basic and acidic residues" evidence="1">
    <location>
        <begin position="592"/>
        <end position="619"/>
    </location>
</feature>
<evidence type="ECO:0000256" key="2">
    <source>
        <dbReference type="SAM" id="Phobius"/>
    </source>
</evidence>
<feature type="region of interest" description="Disordered" evidence="1">
    <location>
        <begin position="592"/>
        <end position="634"/>
    </location>
</feature>
<evidence type="ECO:0000313" key="4">
    <source>
        <dbReference type="Proteomes" id="UP000887563"/>
    </source>
</evidence>
<keyword evidence="2" id="KW-0812">Transmembrane</keyword>
<evidence type="ECO:0000313" key="5">
    <source>
        <dbReference type="WBParaSite" id="Minc3s01831g26597"/>
    </source>
</evidence>
<name>A0A914MGA0_MELIC</name>
<dbReference type="WBParaSite" id="Minc3s01831g26597">
    <property type="protein sequence ID" value="Minc3s01831g26597"/>
    <property type="gene ID" value="Minc3s01831g26597"/>
</dbReference>
<evidence type="ECO:0000256" key="1">
    <source>
        <dbReference type="SAM" id="MobiDB-lite"/>
    </source>
</evidence>
<protein>
    <submittedName>
        <fullName evidence="5">Uncharacterized protein</fullName>
    </submittedName>
</protein>
<sequence>MFVRCHLPSGLDPGPGTRKSSTLCSLVLLLLVIATFLVCEVPGQMEEIVGLGNHKWTDDKVELNPNTVKVTEKNFNLTEYKGRFRDACDIKIEKDYIELQYNEEGKGCIADLLSKNKTNKDKIKLTAVVRNKRGGIKKCLDAGKEMEDSYNNNMPFVYSVSNEDIEKLNKGLDDSIEACKNVCKPCMPRTSLEVSWSRHEEVEANFIYAHTHLTIIGEAERGLSQEKYFKNQKTFLEDGEATFDLEITATSKFTMNFEKHEVFDLKGSVCVPETGQTVKPKAWTITNTELHGQHLLVFSPLSRNATLVFEGKEVTDKKQSLPHCELSVRFNRPDYELLYVNPTTATTTTTAKTTTKSSPTVTEAATCAHCPKTSAPCPSTSTLSSDNELMTTTASKSISSPAVKCPAENKCPEESCGWLYIVIVGIVVCLIIIGVLAWFWMKRDSEKKENLKSEEDLYALYKAEEKIIGPHKMEQFDVWKAHRKQNELEELPIERLVAIMWKRTERKTRKDKIQAIVDECSRQINKELKDNEYPQEMRKKGLRETFERWKKRNNINTTFTVTEGTTTAVESEQPKAVEGVIVEKVKEVKADENAEGVRADENAEGAKADENVMEVKADGNVEDGVSVPLSEGGV</sequence>